<dbReference type="InterPro" id="IPR038610">
    <property type="entry name" value="FliK-like_C_sf"/>
</dbReference>
<keyword evidence="3" id="KW-0966">Cell projection</keyword>
<dbReference type="Proteomes" id="UP000243924">
    <property type="component" value="Chromosome I"/>
</dbReference>
<dbReference type="RefSeq" id="WP_157719080.1">
    <property type="nucleotide sequence ID" value="NZ_LT629787.1"/>
</dbReference>
<dbReference type="InterPro" id="IPR021136">
    <property type="entry name" value="Flagellar_hook_control-like_C"/>
</dbReference>
<evidence type="ECO:0000313" key="4">
    <source>
        <dbReference type="Proteomes" id="UP000243924"/>
    </source>
</evidence>
<accession>A0A1H2EMK0</accession>
<feature type="domain" description="Flagellar hook-length control protein-like C-terminal" evidence="2">
    <location>
        <begin position="336"/>
        <end position="419"/>
    </location>
</feature>
<proteinExistence type="predicted"/>
<dbReference type="Gene3D" id="3.30.750.140">
    <property type="match status" value="1"/>
</dbReference>
<reference evidence="4" key="1">
    <citation type="submission" date="2016-10" db="EMBL/GenBank/DDBJ databases">
        <authorList>
            <person name="Varghese N."/>
            <person name="Submissions S."/>
        </authorList>
    </citation>
    <scope>NUCLEOTIDE SEQUENCE [LARGE SCALE GENOMIC DNA]</scope>
    <source>
        <strain evidence="4">CECT 8338</strain>
    </source>
</reference>
<feature type="region of interest" description="Disordered" evidence="1">
    <location>
        <begin position="217"/>
        <end position="249"/>
    </location>
</feature>
<dbReference type="InterPro" id="IPR052563">
    <property type="entry name" value="FliK"/>
</dbReference>
<keyword evidence="3" id="KW-0969">Cilium</keyword>
<keyword evidence="3" id="KW-0282">Flagellum</keyword>
<dbReference type="STRING" id="1434072.SAMN05216210_0876"/>
<evidence type="ECO:0000313" key="3">
    <source>
        <dbReference type="EMBL" id="SDT96412.1"/>
    </source>
</evidence>
<dbReference type="EMBL" id="LT629787">
    <property type="protein sequence ID" value="SDT96412.1"/>
    <property type="molecule type" value="Genomic_DNA"/>
</dbReference>
<dbReference type="PANTHER" id="PTHR37533:SF2">
    <property type="entry name" value="FLAGELLAR HOOK-LENGTH CONTROL PROTEIN"/>
    <property type="match status" value="1"/>
</dbReference>
<dbReference type="OrthoDB" id="1792985at2"/>
<dbReference type="CDD" id="cd17470">
    <property type="entry name" value="T3SS_Flik_C"/>
    <property type="match status" value="1"/>
</dbReference>
<feature type="compositionally biased region" description="Basic and acidic residues" evidence="1">
    <location>
        <begin position="231"/>
        <end position="241"/>
    </location>
</feature>
<dbReference type="PANTHER" id="PTHR37533">
    <property type="entry name" value="FLAGELLAR HOOK-LENGTH CONTROL PROTEIN"/>
    <property type="match status" value="1"/>
</dbReference>
<organism evidence="3 4">
    <name type="scientific">Halopseudomonas salegens</name>
    <dbReference type="NCBI Taxonomy" id="1434072"/>
    <lineage>
        <taxon>Bacteria</taxon>
        <taxon>Pseudomonadati</taxon>
        <taxon>Pseudomonadota</taxon>
        <taxon>Gammaproteobacteria</taxon>
        <taxon>Pseudomonadales</taxon>
        <taxon>Pseudomonadaceae</taxon>
        <taxon>Halopseudomonas</taxon>
    </lineage>
</organism>
<evidence type="ECO:0000259" key="2">
    <source>
        <dbReference type="Pfam" id="PF02120"/>
    </source>
</evidence>
<gene>
    <name evidence="3" type="ORF">SAMN05216210_0876</name>
</gene>
<keyword evidence="4" id="KW-1185">Reference proteome</keyword>
<protein>
    <submittedName>
        <fullName evidence="3">Flagellar hook-length control protein FliK</fullName>
    </submittedName>
</protein>
<name>A0A1H2EMK0_9GAMM</name>
<dbReference type="AlphaFoldDB" id="A0A1H2EMK0"/>
<evidence type="ECO:0000256" key="1">
    <source>
        <dbReference type="SAM" id="MobiDB-lite"/>
    </source>
</evidence>
<dbReference type="Pfam" id="PF02120">
    <property type="entry name" value="Flg_hook"/>
    <property type="match status" value="1"/>
</dbReference>
<sequence length="465" mass="48191">MSVGLNILALLSPGDASGKHAGLLDKEGESLDFQGSSAFSELLNGTPGDALETMLDALPEAEREAMLAAIAQLALIKDGNNLPPAVDQLLQDLPEMPALTDEAAVRLQQGGDAALDVLATLVPEWRQWLSDAADDIDSERLQAVADQVADSVAQAVDSTADADAAEDADSISTLAAAMTASAAAGQPAVSQQASAATQSDAEPLPPSRFSLAQLVNGQKATADEPASGRDSQPRLDVDVDKNTLSNDDFSGLRRKATLDMNANANANATPRAAEVALRAEPSSRRSGGEEAAEAVRVSQPGSAAAAAALTARPVAAATQALGVPFGQAGWSEAVVDKVMWMSSRNLNSVEIRLTPAELGPLEIHLQNRGQELQVQFVSQNPSVREVLESQVIRLREMVGQQGLDLVDVSVGDNGANQQQEQAERQAARLAGQVAGGTAAGNAANSPQSTLVPVASSSDRLVDYYA</sequence>